<proteinExistence type="predicted"/>
<feature type="non-terminal residue" evidence="1">
    <location>
        <position position="154"/>
    </location>
</feature>
<dbReference type="AlphaFoldDB" id="A0A382YLK9"/>
<protein>
    <submittedName>
        <fullName evidence="1">Uncharacterized protein</fullName>
    </submittedName>
</protein>
<dbReference type="EMBL" id="UINC01176822">
    <property type="protein sequence ID" value="SVD84133.1"/>
    <property type="molecule type" value="Genomic_DNA"/>
</dbReference>
<accession>A0A382YLK9</accession>
<sequence length="154" mass="16493">LKKLFYLLLIITLSSSCSIEEESGEGTSEGSATSPVELTVGTAKSGSVAYNDNSFYKFTTSSTGAGNYKLVVASLAVTDSWSSSKSVTAYIYSNSSYAHSYELEFDSCLASCTMVFDYEDNLHASTTYYLKIYGYGNATYSLTVSKGGSEGSKN</sequence>
<dbReference type="Gene3D" id="2.60.120.380">
    <property type="match status" value="1"/>
</dbReference>
<gene>
    <name evidence="1" type="ORF">METZ01_LOCUS436987</name>
</gene>
<feature type="non-terminal residue" evidence="1">
    <location>
        <position position="1"/>
    </location>
</feature>
<name>A0A382YLK9_9ZZZZ</name>
<organism evidence="1">
    <name type="scientific">marine metagenome</name>
    <dbReference type="NCBI Taxonomy" id="408172"/>
    <lineage>
        <taxon>unclassified sequences</taxon>
        <taxon>metagenomes</taxon>
        <taxon>ecological metagenomes</taxon>
    </lineage>
</organism>
<reference evidence="1" key="1">
    <citation type="submission" date="2018-05" db="EMBL/GenBank/DDBJ databases">
        <authorList>
            <person name="Lanie J.A."/>
            <person name="Ng W.-L."/>
            <person name="Kazmierczak K.M."/>
            <person name="Andrzejewski T.M."/>
            <person name="Davidsen T.M."/>
            <person name="Wayne K.J."/>
            <person name="Tettelin H."/>
            <person name="Glass J.I."/>
            <person name="Rusch D."/>
            <person name="Podicherti R."/>
            <person name="Tsui H.-C.T."/>
            <person name="Winkler M.E."/>
        </authorList>
    </citation>
    <scope>NUCLEOTIDE SEQUENCE</scope>
</reference>
<evidence type="ECO:0000313" key="1">
    <source>
        <dbReference type="EMBL" id="SVD84133.1"/>
    </source>
</evidence>